<dbReference type="SUPFAM" id="SSF52058">
    <property type="entry name" value="L domain-like"/>
    <property type="match status" value="1"/>
</dbReference>
<gene>
    <name evidence="1" type="ORF">RND71_037485</name>
</gene>
<name>A0AAE1R3T0_9SOLA</name>
<accession>A0AAE1R3T0</accession>
<sequence>MDSIKLHQNRLSSSSIPNGIGRLRNLRHLDLSYSLFRGKIPKSYSYALAGSLIIGSMTSKLHTPQFHRQVNFQKFYSDSNFDRNWQNFEPKS</sequence>
<dbReference type="Gene3D" id="3.80.10.10">
    <property type="entry name" value="Ribonuclease Inhibitor"/>
    <property type="match status" value="1"/>
</dbReference>
<comment type="caution">
    <text evidence="1">The sequence shown here is derived from an EMBL/GenBank/DDBJ whole genome shotgun (WGS) entry which is preliminary data.</text>
</comment>
<reference evidence="1" key="1">
    <citation type="submission" date="2023-12" db="EMBL/GenBank/DDBJ databases">
        <title>Genome assembly of Anisodus tanguticus.</title>
        <authorList>
            <person name="Wang Y.-J."/>
        </authorList>
    </citation>
    <scope>NUCLEOTIDE SEQUENCE</scope>
    <source>
        <strain evidence="1">KB-2021</strain>
        <tissue evidence="1">Leaf</tissue>
    </source>
</reference>
<evidence type="ECO:0000313" key="1">
    <source>
        <dbReference type="EMBL" id="KAK4344391.1"/>
    </source>
</evidence>
<evidence type="ECO:0000313" key="2">
    <source>
        <dbReference type="Proteomes" id="UP001291623"/>
    </source>
</evidence>
<dbReference type="Proteomes" id="UP001291623">
    <property type="component" value="Unassembled WGS sequence"/>
</dbReference>
<proteinExistence type="predicted"/>
<dbReference type="AlphaFoldDB" id="A0AAE1R3T0"/>
<dbReference type="InterPro" id="IPR032675">
    <property type="entry name" value="LRR_dom_sf"/>
</dbReference>
<dbReference type="EMBL" id="JAVYJV010000020">
    <property type="protein sequence ID" value="KAK4344391.1"/>
    <property type="molecule type" value="Genomic_DNA"/>
</dbReference>
<protein>
    <submittedName>
        <fullName evidence="1">Uncharacterized protein</fullName>
    </submittedName>
</protein>
<organism evidence="1 2">
    <name type="scientific">Anisodus tanguticus</name>
    <dbReference type="NCBI Taxonomy" id="243964"/>
    <lineage>
        <taxon>Eukaryota</taxon>
        <taxon>Viridiplantae</taxon>
        <taxon>Streptophyta</taxon>
        <taxon>Embryophyta</taxon>
        <taxon>Tracheophyta</taxon>
        <taxon>Spermatophyta</taxon>
        <taxon>Magnoliopsida</taxon>
        <taxon>eudicotyledons</taxon>
        <taxon>Gunneridae</taxon>
        <taxon>Pentapetalae</taxon>
        <taxon>asterids</taxon>
        <taxon>lamiids</taxon>
        <taxon>Solanales</taxon>
        <taxon>Solanaceae</taxon>
        <taxon>Solanoideae</taxon>
        <taxon>Hyoscyameae</taxon>
        <taxon>Anisodus</taxon>
    </lineage>
</organism>
<keyword evidence="2" id="KW-1185">Reference proteome</keyword>